<proteinExistence type="inferred from homology"/>
<feature type="domain" description="Mechanosensitive ion channel MscS C-terminal" evidence="9">
    <location>
        <begin position="249"/>
        <end position="335"/>
    </location>
</feature>
<evidence type="ECO:0000313" key="11">
    <source>
        <dbReference type="EMBL" id="VAV83299.1"/>
    </source>
</evidence>
<evidence type="ECO:0000256" key="2">
    <source>
        <dbReference type="ARBA" id="ARBA00008017"/>
    </source>
</evidence>
<dbReference type="Gene3D" id="2.30.30.60">
    <property type="match status" value="1"/>
</dbReference>
<dbReference type="InterPro" id="IPR023408">
    <property type="entry name" value="MscS_beta-dom_sf"/>
</dbReference>
<dbReference type="GO" id="GO:0005886">
    <property type="term" value="C:plasma membrane"/>
    <property type="evidence" value="ECO:0007669"/>
    <property type="project" value="UniProtKB-SubCell"/>
</dbReference>
<dbReference type="SUPFAM" id="SSF82689">
    <property type="entry name" value="Mechanosensitive channel protein MscS (YggB), C-terminal domain"/>
    <property type="match status" value="1"/>
</dbReference>
<feature type="transmembrane region" description="Helical" evidence="7">
    <location>
        <begin position="56"/>
        <end position="74"/>
    </location>
</feature>
<dbReference type="Pfam" id="PF00924">
    <property type="entry name" value="MS_channel_2nd"/>
    <property type="match status" value="1"/>
</dbReference>
<evidence type="ECO:0000256" key="4">
    <source>
        <dbReference type="ARBA" id="ARBA00022692"/>
    </source>
</evidence>
<dbReference type="GO" id="GO:0055085">
    <property type="term" value="P:transmembrane transport"/>
    <property type="evidence" value="ECO:0007669"/>
    <property type="project" value="InterPro"/>
</dbReference>
<keyword evidence="4 7" id="KW-0812">Transmembrane</keyword>
<evidence type="ECO:0000259" key="8">
    <source>
        <dbReference type="Pfam" id="PF00924"/>
    </source>
</evidence>
<dbReference type="InterPro" id="IPR011066">
    <property type="entry name" value="MscS_channel_C_sf"/>
</dbReference>
<dbReference type="Gene3D" id="1.10.287.1260">
    <property type="match status" value="1"/>
</dbReference>
<dbReference type="EMBL" id="UOEA01000037">
    <property type="protein sequence ID" value="VAV83299.1"/>
    <property type="molecule type" value="Genomic_DNA"/>
</dbReference>
<dbReference type="SUPFAM" id="SSF50182">
    <property type="entry name" value="Sm-like ribonucleoproteins"/>
    <property type="match status" value="1"/>
</dbReference>
<dbReference type="InterPro" id="IPR006685">
    <property type="entry name" value="MscS_channel_2nd"/>
</dbReference>
<evidence type="ECO:0000259" key="9">
    <source>
        <dbReference type="Pfam" id="PF21082"/>
    </source>
</evidence>
<evidence type="ECO:0000256" key="1">
    <source>
        <dbReference type="ARBA" id="ARBA00004651"/>
    </source>
</evidence>
<evidence type="ECO:0000256" key="7">
    <source>
        <dbReference type="SAM" id="Phobius"/>
    </source>
</evidence>
<evidence type="ECO:0000256" key="3">
    <source>
        <dbReference type="ARBA" id="ARBA00022475"/>
    </source>
</evidence>
<feature type="transmembrane region" description="Helical" evidence="7">
    <location>
        <begin position="86"/>
        <end position="106"/>
    </location>
</feature>
<protein>
    <submittedName>
        <fullName evidence="11">Small-conductance mechanosensitive channel</fullName>
    </submittedName>
</protein>
<organism evidence="11">
    <name type="scientific">hydrothermal vent metagenome</name>
    <dbReference type="NCBI Taxonomy" id="652676"/>
    <lineage>
        <taxon>unclassified sequences</taxon>
        <taxon>metagenomes</taxon>
        <taxon>ecological metagenomes</taxon>
    </lineage>
</organism>
<dbReference type="InterPro" id="IPR011014">
    <property type="entry name" value="MscS_channel_TM-2"/>
</dbReference>
<keyword evidence="6 7" id="KW-0472">Membrane</keyword>
<accession>A0A3B0QTD2</accession>
<dbReference type="PANTHER" id="PTHR30566">
    <property type="entry name" value="YNAI-RELATED MECHANOSENSITIVE ION CHANNEL"/>
    <property type="match status" value="1"/>
</dbReference>
<comment type="subcellular location">
    <subcellularLocation>
        <location evidence="1">Cell membrane</location>
        <topology evidence="1">Multi-pass membrane protein</topology>
    </subcellularLocation>
</comment>
<name>A0A3B0QTD2_9ZZZZ</name>
<feature type="domain" description="Mechanosensitive ion channel transmembrane helices 2/3" evidence="10">
    <location>
        <begin position="131"/>
        <end position="171"/>
    </location>
</feature>
<evidence type="ECO:0000259" key="10">
    <source>
        <dbReference type="Pfam" id="PF21088"/>
    </source>
</evidence>
<feature type="transmembrane region" description="Helical" evidence="7">
    <location>
        <begin position="13"/>
        <end position="35"/>
    </location>
</feature>
<reference evidence="11" key="1">
    <citation type="submission" date="2018-06" db="EMBL/GenBank/DDBJ databases">
        <authorList>
            <person name="Zhirakovskaya E."/>
        </authorList>
    </citation>
    <scope>NUCLEOTIDE SEQUENCE</scope>
</reference>
<dbReference type="Pfam" id="PF21082">
    <property type="entry name" value="MS_channel_3rd"/>
    <property type="match status" value="1"/>
</dbReference>
<dbReference type="PANTHER" id="PTHR30566:SF25">
    <property type="entry name" value="INNER MEMBRANE PROTEIN"/>
    <property type="match status" value="1"/>
</dbReference>
<dbReference type="AlphaFoldDB" id="A0A3B0QTD2"/>
<feature type="transmembrane region" description="Helical" evidence="7">
    <location>
        <begin position="127"/>
        <end position="145"/>
    </location>
</feature>
<comment type="similarity">
    <text evidence="2">Belongs to the MscS (TC 1.A.23) family.</text>
</comment>
<keyword evidence="5 7" id="KW-1133">Transmembrane helix</keyword>
<dbReference type="Gene3D" id="3.30.70.100">
    <property type="match status" value="1"/>
</dbReference>
<evidence type="ECO:0000256" key="6">
    <source>
        <dbReference type="ARBA" id="ARBA00023136"/>
    </source>
</evidence>
<dbReference type="InterPro" id="IPR049278">
    <property type="entry name" value="MS_channel_C"/>
</dbReference>
<dbReference type="InterPro" id="IPR010920">
    <property type="entry name" value="LSM_dom_sf"/>
</dbReference>
<dbReference type="Pfam" id="PF21088">
    <property type="entry name" value="MS_channel_1st"/>
    <property type="match status" value="1"/>
</dbReference>
<feature type="transmembrane region" description="Helical" evidence="7">
    <location>
        <begin position="151"/>
        <end position="170"/>
    </location>
</feature>
<gene>
    <name evidence="11" type="ORF">MNBD_DELTA01-1535</name>
</gene>
<evidence type="ECO:0000256" key="5">
    <source>
        <dbReference type="ARBA" id="ARBA00022989"/>
    </source>
</evidence>
<feature type="domain" description="Mechanosensitive ion channel MscS" evidence="8">
    <location>
        <begin position="172"/>
        <end position="238"/>
    </location>
</feature>
<keyword evidence="3" id="KW-1003">Cell membrane</keyword>
<dbReference type="SUPFAM" id="SSF82861">
    <property type="entry name" value="Mechanosensitive channel protein MscS (YggB), transmembrane region"/>
    <property type="match status" value="1"/>
</dbReference>
<dbReference type="InterPro" id="IPR049142">
    <property type="entry name" value="MS_channel_1st"/>
</dbReference>
<sequence>MLEQIFKGPSKEYIVVCVVFVVVAVILLVARAIALRVFRRWAEKTETTADDIVVHSLSYPSIFWAIAVALYIALGTSTFPVKYVDYGMKAIYVLIIFSVTLAIGNFTSRILQRYIEKTSGQAAATGLSKAILKGIVLAIGFIIIFNSLGISITPLVTALGVGGLAVALAFQDTLSNLFAGVHILVEKPLRVGDYIKLDGGEEGYVVDVGWRTTKIRKLQNNIVIIPNSKLSQSIITNYCMPDKRMSLLIPVGVSYDCDPQEIEDMLTELVTEAAGELKGLLSEPAPFVRFSPGFGESSLDFTIICQVGEFVQQYYVQHELRKRIFKRFKEEGVDIPFPIRTIHMKKT</sequence>